<accession>A0A9W8R093</accession>
<evidence type="ECO:0000313" key="1">
    <source>
        <dbReference type="EMBL" id="KAJ4182218.1"/>
    </source>
</evidence>
<gene>
    <name evidence="1" type="ORF">NW755_010603</name>
</gene>
<sequence>MLQRLSQINSSVDSQADSRTMFDQISSLPYDYWVLGGILCFLLPCLAYPRYTRWKQHASKSSPEISGKASPGKLRPGSAAFDLATAYPPPRRQFMNPNIGSATIIDRSQLTATGFSKADIDALGDFPDYAALSGVRLPHPYPEFDIDKAKARPYRPVRWVYHQTMSLQKLEPDWWIELESSYARRIEQRRRIVAAHGDFVMNALEGSEHACKELMEIVLQFLTARYPQYFSLDVANMTFNNRILGTTTDLREKQPLQVLLENVPEDFAMVLRDPATGVYHFRAGIACTSQGWSVGTKIGQDLREMHGPVPDYQKQMAVSMDRFFAKMPTDKPIERGSWALPRGETYFVLPGAGYNPNPVEKDPTVKEDECHMRVDWQTLRRLPVSGAIVFNFKAMFYPVSDLRGDPYIPSLLLKNLKEGKQNLIEHKRLGETRHVVQPLLERYEREQIEEGLIEKDWEVETLAEHPFFPGWEKRWHEAQGF</sequence>
<dbReference type="Pfam" id="PF11927">
    <property type="entry name" value="HODM_asu-like"/>
    <property type="match status" value="1"/>
</dbReference>
<comment type="caution">
    <text evidence="1">The sequence shown here is derived from an EMBL/GenBank/DDBJ whole genome shotgun (WGS) entry which is preliminary data.</text>
</comment>
<name>A0A9W8R093_9HYPO</name>
<proteinExistence type="predicted"/>
<reference evidence="1" key="1">
    <citation type="submission" date="2022-09" db="EMBL/GenBank/DDBJ databases">
        <title>Fusarium specimens isolated from Avocado Roots.</title>
        <authorList>
            <person name="Stajich J."/>
            <person name="Roper C."/>
            <person name="Heimlech-Rivalta G."/>
        </authorList>
    </citation>
    <scope>NUCLEOTIDE SEQUENCE</scope>
    <source>
        <strain evidence="1">A02</strain>
    </source>
</reference>
<dbReference type="EMBL" id="JAOQAV010000036">
    <property type="protein sequence ID" value="KAJ4182218.1"/>
    <property type="molecule type" value="Genomic_DNA"/>
</dbReference>
<dbReference type="AlphaFoldDB" id="A0A9W8R093"/>
<dbReference type="Proteomes" id="UP001152087">
    <property type="component" value="Unassembled WGS sequence"/>
</dbReference>
<organism evidence="1 2">
    <name type="scientific">Fusarium falciforme</name>
    <dbReference type="NCBI Taxonomy" id="195108"/>
    <lineage>
        <taxon>Eukaryota</taxon>
        <taxon>Fungi</taxon>
        <taxon>Dikarya</taxon>
        <taxon>Ascomycota</taxon>
        <taxon>Pezizomycotina</taxon>
        <taxon>Sordariomycetes</taxon>
        <taxon>Hypocreomycetidae</taxon>
        <taxon>Hypocreales</taxon>
        <taxon>Nectriaceae</taxon>
        <taxon>Fusarium</taxon>
        <taxon>Fusarium solani species complex</taxon>
    </lineage>
</organism>
<dbReference type="InterPro" id="IPR021848">
    <property type="entry name" value="HODM_asu-like"/>
</dbReference>
<evidence type="ECO:0000313" key="2">
    <source>
        <dbReference type="Proteomes" id="UP001152087"/>
    </source>
</evidence>
<keyword evidence="2" id="KW-1185">Reference proteome</keyword>
<protein>
    <submittedName>
        <fullName evidence="1">Uncharacterized protein</fullName>
    </submittedName>
</protein>